<keyword evidence="2" id="KW-1185">Reference proteome</keyword>
<protein>
    <submittedName>
        <fullName evidence="1">Uncharacterized protein</fullName>
    </submittedName>
</protein>
<organism evidence="1 2">
    <name type="scientific">Thalassiosira oceanica</name>
    <name type="common">Marine diatom</name>
    <dbReference type="NCBI Taxonomy" id="159749"/>
    <lineage>
        <taxon>Eukaryota</taxon>
        <taxon>Sar</taxon>
        <taxon>Stramenopiles</taxon>
        <taxon>Ochrophyta</taxon>
        <taxon>Bacillariophyta</taxon>
        <taxon>Coscinodiscophyceae</taxon>
        <taxon>Thalassiosirophycidae</taxon>
        <taxon>Thalassiosirales</taxon>
        <taxon>Thalassiosiraceae</taxon>
        <taxon>Thalassiosira</taxon>
    </lineage>
</organism>
<dbReference type="AlphaFoldDB" id="K0SEB8"/>
<sequence>MGAGVLAGKVSTHATVNPARPLDCSNLNFPSFSTTRQQGSGGGRRFPGCFPTAYGYERRGLMHGSGCTGRQGVHARHRKPSQAAGLLKSQLSIIFNNAPARKWGRTETN</sequence>
<evidence type="ECO:0000313" key="1">
    <source>
        <dbReference type="EMBL" id="EJK56992.1"/>
    </source>
</evidence>
<dbReference type="Proteomes" id="UP000266841">
    <property type="component" value="Unassembled WGS sequence"/>
</dbReference>
<proteinExistence type="predicted"/>
<name>K0SEB8_THAOC</name>
<evidence type="ECO:0000313" key="2">
    <source>
        <dbReference type="Proteomes" id="UP000266841"/>
    </source>
</evidence>
<accession>K0SEB8</accession>
<dbReference type="EMBL" id="AGNL01029904">
    <property type="protein sequence ID" value="EJK56992.1"/>
    <property type="molecule type" value="Genomic_DNA"/>
</dbReference>
<reference evidence="1 2" key="1">
    <citation type="journal article" date="2012" name="Genome Biol.">
        <title>Genome and low-iron response of an oceanic diatom adapted to chronic iron limitation.</title>
        <authorList>
            <person name="Lommer M."/>
            <person name="Specht M."/>
            <person name="Roy A.S."/>
            <person name="Kraemer L."/>
            <person name="Andreson R."/>
            <person name="Gutowska M.A."/>
            <person name="Wolf J."/>
            <person name="Bergner S.V."/>
            <person name="Schilhabel M.B."/>
            <person name="Klostermeier U.C."/>
            <person name="Beiko R.G."/>
            <person name="Rosenstiel P."/>
            <person name="Hippler M."/>
            <person name="Laroche J."/>
        </authorList>
    </citation>
    <scope>NUCLEOTIDE SEQUENCE [LARGE SCALE GENOMIC DNA]</scope>
    <source>
        <strain evidence="1 2">CCMP1005</strain>
    </source>
</reference>
<comment type="caution">
    <text evidence="1">The sequence shown here is derived from an EMBL/GenBank/DDBJ whole genome shotgun (WGS) entry which is preliminary data.</text>
</comment>
<gene>
    <name evidence="1" type="ORF">THAOC_23012</name>
</gene>